<dbReference type="InterPro" id="IPR031953">
    <property type="entry name" value="mRNA_decap_C"/>
</dbReference>
<reference evidence="8" key="1">
    <citation type="submission" date="2018-01" db="EMBL/GenBank/DDBJ databases">
        <title>An insight into the sialome of Amazonian anophelines.</title>
        <authorList>
            <person name="Ribeiro J.M."/>
            <person name="Scarpassa V."/>
            <person name="Calvo E."/>
        </authorList>
    </citation>
    <scope>NUCLEOTIDE SEQUENCE</scope>
    <source>
        <tissue evidence="8">Salivary glands</tissue>
    </source>
</reference>
<dbReference type="GO" id="GO:0008047">
    <property type="term" value="F:enzyme activator activity"/>
    <property type="evidence" value="ECO:0007669"/>
    <property type="project" value="InterPro"/>
</dbReference>
<feature type="compositionally biased region" description="Gly residues" evidence="6">
    <location>
        <begin position="140"/>
        <end position="152"/>
    </location>
</feature>
<dbReference type="SUPFAM" id="SSF50729">
    <property type="entry name" value="PH domain-like"/>
    <property type="match status" value="1"/>
</dbReference>
<feature type="region of interest" description="Disordered" evidence="6">
    <location>
        <begin position="139"/>
        <end position="169"/>
    </location>
</feature>
<dbReference type="PANTHER" id="PTHR16290">
    <property type="entry name" value="TRANSCRIPTION FACTOR SMIF DECAPPING ENZYME DCP1"/>
    <property type="match status" value="1"/>
</dbReference>
<evidence type="ECO:0000259" key="7">
    <source>
        <dbReference type="Pfam" id="PF16741"/>
    </source>
</evidence>
<dbReference type="GO" id="GO:0003729">
    <property type="term" value="F:mRNA binding"/>
    <property type="evidence" value="ECO:0007669"/>
    <property type="project" value="TreeGrafter"/>
</dbReference>
<dbReference type="InterPro" id="IPR011993">
    <property type="entry name" value="PH-like_dom_sf"/>
</dbReference>
<dbReference type="GO" id="GO:0000184">
    <property type="term" value="P:nuclear-transcribed mRNA catabolic process, nonsense-mediated decay"/>
    <property type="evidence" value="ECO:0007669"/>
    <property type="project" value="UniProtKB-KW"/>
</dbReference>
<evidence type="ECO:0000256" key="4">
    <source>
        <dbReference type="ARBA" id="ARBA00022664"/>
    </source>
</evidence>
<evidence type="ECO:0000256" key="5">
    <source>
        <dbReference type="ARBA" id="ARBA00023161"/>
    </source>
</evidence>
<dbReference type="GO" id="GO:0031087">
    <property type="term" value="P:deadenylation-independent decapping of nuclear-transcribed mRNA"/>
    <property type="evidence" value="ECO:0007669"/>
    <property type="project" value="TreeGrafter"/>
</dbReference>
<dbReference type="AlphaFoldDB" id="A0A2M4BI07"/>
<feature type="region of interest" description="Disordered" evidence="6">
    <location>
        <begin position="373"/>
        <end position="393"/>
    </location>
</feature>
<dbReference type="Pfam" id="PF06058">
    <property type="entry name" value="DCP1"/>
    <property type="match status" value="1"/>
</dbReference>
<feature type="region of interest" description="Disordered" evidence="6">
    <location>
        <begin position="526"/>
        <end position="562"/>
    </location>
</feature>
<comment type="similarity">
    <text evidence="2">Belongs to the DCP1 family.</text>
</comment>
<protein>
    <submittedName>
        <fullName evidence="8">Putative mrna decapping enzyme 1</fullName>
    </submittedName>
</protein>
<evidence type="ECO:0000256" key="6">
    <source>
        <dbReference type="SAM" id="MobiDB-lite"/>
    </source>
</evidence>
<dbReference type="Pfam" id="PF16741">
    <property type="entry name" value="mRNA_decap_C"/>
    <property type="match status" value="1"/>
</dbReference>
<keyword evidence="3" id="KW-0963">Cytoplasm</keyword>
<organism evidence="8">
    <name type="scientific">Anopheles marajoara</name>
    <dbReference type="NCBI Taxonomy" id="58244"/>
    <lineage>
        <taxon>Eukaryota</taxon>
        <taxon>Metazoa</taxon>
        <taxon>Ecdysozoa</taxon>
        <taxon>Arthropoda</taxon>
        <taxon>Hexapoda</taxon>
        <taxon>Insecta</taxon>
        <taxon>Pterygota</taxon>
        <taxon>Neoptera</taxon>
        <taxon>Endopterygota</taxon>
        <taxon>Diptera</taxon>
        <taxon>Nematocera</taxon>
        <taxon>Culicoidea</taxon>
        <taxon>Culicidae</taxon>
        <taxon>Anophelinae</taxon>
        <taxon>Anopheles</taxon>
    </lineage>
</organism>
<dbReference type="GO" id="GO:0000290">
    <property type="term" value="P:deadenylation-dependent decapping of nuclear-transcribed mRNA"/>
    <property type="evidence" value="ECO:0007669"/>
    <property type="project" value="InterPro"/>
</dbReference>
<feature type="compositionally biased region" description="Low complexity" evidence="6">
    <location>
        <begin position="473"/>
        <end position="490"/>
    </location>
</feature>
<feature type="compositionally biased region" description="Low complexity" evidence="6">
    <location>
        <begin position="526"/>
        <end position="561"/>
    </location>
</feature>
<feature type="region of interest" description="Disordered" evidence="6">
    <location>
        <begin position="461"/>
        <end position="514"/>
    </location>
</feature>
<evidence type="ECO:0000256" key="2">
    <source>
        <dbReference type="ARBA" id="ARBA00008778"/>
    </source>
</evidence>
<feature type="compositionally biased region" description="Gly residues" evidence="6">
    <location>
        <begin position="463"/>
        <end position="472"/>
    </location>
</feature>
<feature type="compositionally biased region" description="Low complexity" evidence="6">
    <location>
        <begin position="380"/>
        <end position="390"/>
    </location>
</feature>
<dbReference type="GO" id="GO:0006397">
    <property type="term" value="P:mRNA processing"/>
    <property type="evidence" value="ECO:0007669"/>
    <property type="project" value="UniProtKB-KW"/>
</dbReference>
<dbReference type="EMBL" id="GGFJ01003450">
    <property type="protein sequence ID" value="MBW52591.1"/>
    <property type="molecule type" value="Transcribed_RNA"/>
</dbReference>
<comment type="subcellular location">
    <subcellularLocation>
        <location evidence="1">Cytoplasm</location>
    </subcellularLocation>
</comment>
<evidence type="ECO:0000256" key="3">
    <source>
        <dbReference type="ARBA" id="ARBA00022490"/>
    </source>
</evidence>
<sequence length="603" mass="63395">MADQTELRMNLVAIKRVDPYAKDIINSSAHVAFYVFNNEDSEWEKTDIEGALFIYSRYAEPFHSIFINNRLNTNSLVEPIRGQIELQSKPPFLLYRNERSRIRGFWFYNNTECDRIGEIIQRLVTDCAEAEKLNPPVVNGAGGGGGAGGGSIPPGMLPGMNGNGPAESEANNVDIFSMLTKAQEDYQNNAATTTAGGGGKDPAVINHTGMAVLGGHNIPIVPVPATQQQQQQQQQQPISNQNAPRSVVNFFAAAKQPAASEVPLFKTHAPVHTLEQIEKLHRASTPQKDLTIAGSVNTTGKLTPDLSELKRMGAIPIMGSGNGPHTPSGGLPELGTSPLATFISSANLSSAMRMNNNQAAVPKAKLIDISELESRQNHHSQQQQQQSQQQTPLHELLKKSESIAVTGTPTTPSIVRPALMPPTMFKPTVAASSVGVTGSPGTGTGGPQTALSDLFTQVTSRSAGGGGGGAVGVSGAKVSSSATGKQAGSSGAKGGKSRDGTGNTPPKQAGGTPKSVADILSKAAANSKQNNNVHNATSTASGNANGSNNNNNNSSSTAGGTVEPLTQNQLIQAVSYLIKHDPDFVRKLHEAYVRSFAEMMISN</sequence>
<evidence type="ECO:0000313" key="8">
    <source>
        <dbReference type="EMBL" id="MBW52591.1"/>
    </source>
</evidence>
<name>A0A2M4BI07_9DIPT</name>
<feature type="compositionally biased region" description="Low complexity" evidence="6">
    <location>
        <begin position="153"/>
        <end position="165"/>
    </location>
</feature>
<accession>A0A2M4BI07</accession>
<dbReference type="FunFam" id="2.30.29.30:FF:000425">
    <property type="entry name" value="mRNA-decapping enzyme 1B"/>
    <property type="match status" value="1"/>
</dbReference>
<dbReference type="Gene3D" id="6.10.140.2030">
    <property type="match status" value="1"/>
</dbReference>
<proteinExistence type="inferred from homology"/>
<dbReference type="PANTHER" id="PTHR16290:SF0">
    <property type="entry name" value="DECAPPING PROTEIN 1, ISOFORM A"/>
    <property type="match status" value="1"/>
</dbReference>
<dbReference type="Gene3D" id="2.30.29.30">
    <property type="entry name" value="Pleckstrin-homology domain (PH domain)/Phosphotyrosine-binding domain (PTB)"/>
    <property type="match status" value="1"/>
</dbReference>
<dbReference type="CDD" id="cd09804">
    <property type="entry name" value="Dcp1"/>
    <property type="match status" value="1"/>
</dbReference>
<keyword evidence="4" id="KW-0507">mRNA processing</keyword>
<dbReference type="GO" id="GO:0000932">
    <property type="term" value="C:P-body"/>
    <property type="evidence" value="ECO:0007669"/>
    <property type="project" value="TreeGrafter"/>
</dbReference>
<dbReference type="InterPro" id="IPR010334">
    <property type="entry name" value="Dcp1"/>
</dbReference>
<keyword evidence="5" id="KW-0866">Nonsense-mediated mRNA decay</keyword>
<feature type="domain" description="mRNA-decapping enzyme C-terminal" evidence="7">
    <location>
        <begin position="563"/>
        <end position="600"/>
    </location>
</feature>
<evidence type="ECO:0000256" key="1">
    <source>
        <dbReference type="ARBA" id="ARBA00004496"/>
    </source>
</evidence>